<reference evidence="3" key="1">
    <citation type="journal article" date="2017" name="Genome Announc.">
        <title>Genome sequences of Cyberlindnera fabianii 65, Pichia kudriavzevii 129, and Saccharomyces cerevisiae 131 isolated from fermented masau fruits in Zimbabwe.</title>
        <authorList>
            <person name="van Rijswijck I.M.H."/>
            <person name="Derks M.F.L."/>
            <person name="Abee T."/>
            <person name="de Ridder D."/>
            <person name="Smid E.J."/>
        </authorList>
    </citation>
    <scope>NUCLEOTIDE SEQUENCE [LARGE SCALE GENOMIC DNA]</scope>
    <source>
        <strain evidence="3">65</strain>
    </source>
</reference>
<proteinExistence type="predicted"/>
<dbReference type="EMBL" id="MPUK01000002">
    <property type="protein sequence ID" value="ONH68918.1"/>
    <property type="molecule type" value="Genomic_DNA"/>
</dbReference>
<name>A0A1V2LAJ2_CYBFA</name>
<keyword evidence="3" id="KW-1185">Reference proteome</keyword>
<feature type="region of interest" description="Disordered" evidence="1">
    <location>
        <begin position="202"/>
        <end position="226"/>
    </location>
</feature>
<feature type="compositionally biased region" description="Low complexity" evidence="1">
    <location>
        <begin position="52"/>
        <end position="67"/>
    </location>
</feature>
<dbReference type="VEuPathDB" id="FungiDB:BON22_1330"/>
<feature type="region of interest" description="Disordered" evidence="1">
    <location>
        <begin position="249"/>
        <end position="323"/>
    </location>
</feature>
<protein>
    <submittedName>
        <fullName evidence="2">Uncharacterized protein</fullName>
    </submittedName>
</protein>
<organism evidence="2 3">
    <name type="scientific">Cyberlindnera fabianii</name>
    <name type="common">Yeast</name>
    <name type="synonym">Hansenula fabianii</name>
    <dbReference type="NCBI Taxonomy" id="36022"/>
    <lineage>
        <taxon>Eukaryota</taxon>
        <taxon>Fungi</taxon>
        <taxon>Dikarya</taxon>
        <taxon>Ascomycota</taxon>
        <taxon>Saccharomycotina</taxon>
        <taxon>Saccharomycetes</taxon>
        <taxon>Phaffomycetales</taxon>
        <taxon>Phaffomycetaceae</taxon>
        <taxon>Cyberlindnera</taxon>
    </lineage>
</organism>
<evidence type="ECO:0000313" key="3">
    <source>
        <dbReference type="Proteomes" id="UP000189513"/>
    </source>
</evidence>
<feature type="compositionally biased region" description="Polar residues" evidence="1">
    <location>
        <begin position="210"/>
        <end position="226"/>
    </location>
</feature>
<sequence>MNRGDGYLLFDGDLLQSNKFAEVEHTLDLLASSWKPNNLLSMNFDQYGGPYQDSSYSSSQNQNTKSNIVNNTGSMPVNYPNYPNYPIRRLAEKGDANSEYTHQQPTHMFNDAQRISEILEDFPNQGYTHDTTWSNYGTSCPTSSTPGESSHSHTDFLESRRTSTSFNRIDPYTPDPSLAPSYNSFTVPQAPPPDRSFLYMMDPNLGPPRTTLQESPEHPLSNNLYNTGSYSSLGSMSYPSTGPNTSWKPGFDSVPSHPPEFSKSNSFSYLSDRRASTATTRTSYSSTGTQVKPATSSMPPYPSGKHRTRSGRASTDSNSATDEEPVICNDNVVNEYSWLSLGELTAGMRVEILKLAEEKKIMSPKNFLLPDTVSVSSILDVFSQKHVLLKLAILDHIYGEPLVGQPVDDDGIGTIPKMTFRETSDGVEILIQTSNGLDYPVPEITNEHLTGLRNARALRNQLCRTTRDVHMSAEKRPHNSWFLYRGAQMNRGSILMMTACLPDDLPTLQRIEESVIHGTGTMSKEECIAELRSKLVDPFDVRVDLTAIGYVVAYMWALESDHVKQQLTAISRIEHAHKLKVFPNYKYAPSRKAGGKRGSNSSAGN</sequence>
<dbReference type="STRING" id="36022.A0A1V2LAJ2"/>
<feature type="compositionally biased region" description="Polar residues" evidence="1">
    <location>
        <begin position="138"/>
        <end position="149"/>
    </location>
</feature>
<feature type="compositionally biased region" description="Polar residues" evidence="1">
    <location>
        <begin position="311"/>
        <end position="320"/>
    </location>
</feature>
<feature type="compositionally biased region" description="Basic and acidic residues" evidence="1">
    <location>
        <begin position="150"/>
        <end position="161"/>
    </location>
</feature>
<dbReference type="Gene3D" id="1.10.30.10">
    <property type="entry name" value="High mobility group box domain"/>
    <property type="match status" value="1"/>
</dbReference>
<evidence type="ECO:0000313" key="2">
    <source>
        <dbReference type="EMBL" id="ONH68918.1"/>
    </source>
</evidence>
<feature type="compositionally biased region" description="Low complexity" evidence="1">
    <location>
        <begin position="276"/>
        <end position="287"/>
    </location>
</feature>
<dbReference type="InterPro" id="IPR036910">
    <property type="entry name" value="HMG_box_dom_sf"/>
</dbReference>
<feature type="region of interest" description="Disordered" evidence="1">
    <location>
        <begin position="51"/>
        <end position="77"/>
    </location>
</feature>
<dbReference type="Proteomes" id="UP000189513">
    <property type="component" value="Unassembled WGS sequence"/>
</dbReference>
<evidence type="ECO:0000256" key="1">
    <source>
        <dbReference type="SAM" id="MobiDB-lite"/>
    </source>
</evidence>
<comment type="caution">
    <text evidence="2">The sequence shown here is derived from an EMBL/GenBank/DDBJ whole genome shotgun (WGS) entry which is preliminary data.</text>
</comment>
<gene>
    <name evidence="2" type="ORF">BON22_1330</name>
</gene>
<feature type="region of interest" description="Disordered" evidence="1">
    <location>
        <begin position="138"/>
        <end position="182"/>
    </location>
</feature>
<accession>A0A1V2LAJ2</accession>
<dbReference type="AlphaFoldDB" id="A0A1V2LAJ2"/>
<feature type="compositionally biased region" description="Polar residues" evidence="1">
    <location>
        <begin position="288"/>
        <end position="298"/>
    </location>
</feature>